<keyword evidence="2" id="KW-1185">Reference proteome</keyword>
<dbReference type="AlphaFoldDB" id="A0AAW5N5B4"/>
<evidence type="ECO:0008006" key="3">
    <source>
        <dbReference type="Google" id="ProtNLM"/>
    </source>
</evidence>
<evidence type="ECO:0000313" key="2">
    <source>
        <dbReference type="Proteomes" id="UP001204579"/>
    </source>
</evidence>
<protein>
    <recommendedName>
        <fullName evidence="3">DUF2156 domain-containing protein</fullName>
    </recommendedName>
</protein>
<accession>A0AAW5N5B4</accession>
<evidence type="ECO:0000313" key="1">
    <source>
        <dbReference type="EMBL" id="MCR8874412.1"/>
    </source>
</evidence>
<dbReference type="EMBL" id="JANRHJ010000011">
    <property type="protein sequence ID" value="MCR8874412.1"/>
    <property type="molecule type" value="Genomic_DNA"/>
</dbReference>
<reference evidence="1 2" key="1">
    <citation type="submission" date="2022-08" db="EMBL/GenBank/DDBJ databases">
        <authorList>
            <person name="Zeman M."/>
            <person name="Kubasova T."/>
        </authorList>
    </citation>
    <scope>NUCLEOTIDE SEQUENCE [LARGE SCALE GENOMIC DNA]</scope>
    <source>
        <strain evidence="1 2">ET62</strain>
    </source>
</reference>
<organism evidence="1 2">
    <name type="scientific">Phocaeicola barnesiae</name>
    <dbReference type="NCBI Taxonomy" id="376804"/>
    <lineage>
        <taxon>Bacteria</taxon>
        <taxon>Pseudomonadati</taxon>
        <taxon>Bacteroidota</taxon>
        <taxon>Bacteroidia</taxon>
        <taxon>Bacteroidales</taxon>
        <taxon>Bacteroidaceae</taxon>
        <taxon>Phocaeicola</taxon>
    </lineage>
</organism>
<proteinExistence type="predicted"/>
<comment type="caution">
    <text evidence="1">The sequence shown here is derived from an EMBL/GenBank/DDBJ whole genome shotgun (WGS) entry which is preliminary data.</text>
</comment>
<gene>
    <name evidence="1" type="ORF">NW209_10360</name>
</gene>
<name>A0AAW5N5B4_9BACT</name>
<sequence length="298" mass="35443">MDHDKRKYVADSRYFRGDVLTVMSDGVHCDDSGHTLIELREKEHNPYLYAFGAKELQKKNRIYMESLCAPFREVHRSWYEEQCGFPSIRRNRNCFFNATPYHWELHDFYFKVSGRCFTGIRPVNLPHEELQRQIGEHYRRITLKPEIRKWNIVSSGTDENCWRMGTAYFFITGKGGPRFICNLTVSGEMESVQEARKDVARILQSLRRHHFTYYAGMGGIDDLDRFMDYMEKDGYTLLAAGTFFQYPAGRESVTFTGKIKETGKRFLYRIYDREIFLHLLKRLRSVKRETEHTERRMT</sequence>
<dbReference type="RefSeq" id="WP_204428885.1">
    <property type="nucleotide sequence ID" value="NZ_JANRHJ010000011.1"/>
</dbReference>
<dbReference type="Proteomes" id="UP001204579">
    <property type="component" value="Unassembled WGS sequence"/>
</dbReference>